<dbReference type="OrthoDB" id="288942at2759"/>
<keyword evidence="2" id="KW-1185">Reference proteome</keyword>
<evidence type="ECO:0000313" key="1">
    <source>
        <dbReference type="EMBL" id="KAF2445566.1"/>
    </source>
</evidence>
<reference evidence="1" key="1">
    <citation type="journal article" date="2020" name="Stud. Mycol.">
        <title>101 Dothideomycetes genomes: a test case for predicting lifestyles and emergence of pathogens.</title>
        <authorList>
            <person name="Haridas S."/>
            <person name="Albert R."/>
            <person name="Binder M."/>
            <person name="Bloem J."/>
            <person name="Labutti K."/>
            <person name="Salamov A."/>
            <person name="Andreopoulos B."/>
            <person name="Baker S."/>
            <person name="Barry K."/>
            <person name="Bills G."/>
            <person name="Bluhm B."/>
            <person name="Cannon C."/>
            <person name="Castanera R."/>
            <person name="Culley D."/>
            <person name="Daum C."/>
            <person name="Ezra D."/>
            <person name="Gonzalez J."/>
            <person name="Henrissat B."/>
            <person name="Kuo A."/>
            <person name="Liang C."/>
            <person name="Lipzen A."/>
            <person name="Lutzoni F."/>
            <person name="Magnuson J."/>
            <person name="Mondo S."/>
            <person name="Nolan M."/>
            <person name="Ohm R."/>
            <person name="Pangilinan J."/>
            <person name="Park H.-J."/>
            <person name="Ramirez L."/>
            <person name="Alfaro M."/>
            <person name="Sun H."/>
            <person name="Tritt A."/>
            <person name="Yoshinaga Y."/>
            <person name="Zwiers L.-H."/>
            <person name="Turgeon B."/>
            <person name="Goodwin S."/>
            <person name="Spatafora J."/>
            <person name="Crous P."/>
            <person name="Grigoriev I."/>
        </authorList>
    </citation>
    <scope>NUCLEOTIDE SEQUENCE</scope>
    <source>
        <strain evidence="1">CBS 690.94</strain>
    </source>
</reference>
<gene>
    <name evidence="1" type="ORF">P171DRAFT_430966</name>
</gene>
<evidence type="ECO:0008006" key="3">
    <source>
        <dbReference type="Google" id="ProtNLM"/>
    </source>
</evidence>
<proteinExistence type="predicted"/>
<name>A0A9P4UCT3_9PLEO</name>
<organism evidence="1 2">
    <name type="scientific">Karstenula rhodostoma CBS 690.94</name>
    <dbReference type="NCBI Taxonomy" id="1392251"/>
    <lineage>
        <taxon>Eukaryota</taxon>
        <taxon>Fungi</taxon>
        <taxon>Dikarya</taxon>
        <taxon>Ascomycota</taxon>
        <taxon>Pezizomycotina</taxon>
        <taxon>Dothideomycetes</taxon>
        <taxon>Pleosporomycetidae</taxon>
        <taxon>Pleosporales</taxon>
        <taxon>Massarineae</taxon>
        <taxon>Didymosphaeriaceae</taxon>
        <taxon>Karstenula</taxon>
    </lineage>
</organism>
<protein>
    <recommendedName>
        <fullName evidence="3">F-box domain-containing protein</fullName>
    </recommendedName>
</protein>
<accession>A0A9P4UCT3</accession>
<dbReference type="EMBL" id="MU001499">
    <property type="protein sequence ID" value="KAF2445566.1"/>
    <property type="molecule type" value="Genomic_DNA"/>
</dbReference>
<evidence type="ECO:0000313" key="2">
    <source>
        <dbReference type="Proteomes" id="UP000799764"/>
    </source>
</evidence>
<comment type="caution">
    <text evidence="1">The sequence shown here is derived from an EMBL/GenBank/DDBJ whole genome shotgun (WGS) entry which is preliminary data.</text>
</comment>
<dbReference type="AlphaFoldDB" id="A0A9P4UCT3"/>
<dbReference type="Proteomes" id="UP000799764">
    <property type="component" value="Unassembled WGS sequence"/>
</dbReference>
<sequence>MPQRPLPKREARALRRSLALTTPQIANPQLQSPLFAVLPSEVRNLIFEYAICQIIDPHKSGPETQSSRSRPKHERIPVMDTTLLCTCRLVYTETRTIPLQSATHHVYGDQESSYNSADWDHYLFHISSQSGQHLHHLHTISWWLPDFRRYLQPHLHWRKITWTILCSNWDFENEWETGFSYADKISTNLNEIRFPNTCREVTLELEVLRKNPKYRRKLRAISDQFREIQLTRRDESKIALDENYCMEYTWDGETWQPGDWEHGPGGYVSATYHTIRLCWRAREPEREYMHYDHWDCLRSNKIKEMPSGYSSEKEENA</sequence>